<gene>
    <name evidence="3" type="ORF">C7M84_018626</name>
</gene>
<dbReference type="Pfam" id="PF17818">
    <property type="entry name" value="KCT2"/>
    <property type="match status" value="1"/>
</dbReference>
<feature type="compositionally biased region" description="Basic and acidic residues" evidence="1">
    <location>
        <begin position="1"/>
        <end position="10"/>
    </location>
</feature>
<keyword evidence="4" id="KW-1185">Reference proteome</keyword>
<feature type="compositionally biased region" description="Polar residues" evidence="1">
    <location>
        <begin position="16"/>
        <end position="27"/>
    </location>
</feature>
<feature type="region of interest" description="Disordered" evidence="1">
    <location>
        <begin position="1"/>
        <end position="357"/>
    </location>
</feature>
<reference evidence="3 4" key="1">
    <citation type="submission" date="2018-04" db="EMBL/GenBank/DDBJ databases">
        <authorList>
            <person name="Zhang X."/>
            <person name="Yuan J."/>
            <person name="Li F."/>
            <person name="Xiang J."/>
        </authorList>
    </citation>
    <scope>NUCLEOTIDE SEQUENCE [LARGE SCALE GENOMIC DNA]</scope>
    <source>
        <tissue evidence="3">Muscle</tissue>
    </source>
</reference>
<feature type="compositionally biased region" description="Low complexity" evidence="1">
    <location>
        <begin position="28"/>
        <end position="40"/>
    </location>
</feature>
<evidence type="ECO:0000313" key="4">
    <source>
        <dbReference type="Proteomes" id="UP000283509"/>
    </source>
</evidence>
<feature type="compositionally biased region" description="Acidic residues" evidence="1">
    <location>
        <begin position="331"/>
        <end position="341"/>
    </location>
</feature>
<feature type="compositionally biased region" description="Basic and acidic residues" evidence="1">
    <location>
        <begin position="135"/>
        <end position="149"/>
    </location>
</feature>
<evidence type="ECO:0000256" key="2">
    <source>
        <dbReference type="SAM" id="Phobius"/>
    </source>
</evidence>
<dbReference type="InterPro" id="IPR037645">
    <property type="entry name" value="KCT2"/>
</dbReference>
<feature type="compositionally biased region" description="Low complexity" evidence="1">
    <location>
        <begin position="153"/>
        <end position="164"/>
    </location>
</feature>
<feature type="compositionally biased region" description="Polar residues" evidence="1">
    <location>
        <begin position="65"/>
        <end position="78"/>
    </location>
</feature>
<comment type="caution">
    <text evidence="3">The sequence shown here is derived from an EMBL/GenBank/DDBJ whole genome shotgun (WGS) entry which is preliminary data.</text>
</comment>
<feature type="compositionally biased region" description="Basic and acidic residues" evidence="1">
    <location>
        <begin position="279"/>
        <end position="293"/>
    </location>
</feature>
<dbReference type="PANTHER" id="PTHR16502:SF0">
    <property type="entry name" value="KERATINOCYTE-ASSOCIATED TRANSMEMBRANE PROTEIN 2"/>
    <property type="match status" value="1"/>
</dbReference>
<keyword evidence="2" id="KW-0812">Transmembrane</keyword>
<evidence type="ECO:0000313" key="3">
    <source>
        <dbReference type="EMBL" id="ROT63487.1"/>
    </source>
</evidence>
<feature type="compositionally biased region" description="Polar residues" evidence="1">
    <location>
        <begin position="200"/>
        <end position="221"/>
    </location>
</feature>
<dbReference type="STRING" id="6689.A0A3R7PEQ6"/>
<feature type="compositionally biased region" description="Polar residues" evidence="1">
    <location>
        <begin position="42"/>
        <end position="55"/>
    </location>
</feature>
<dbReference type="OrthoDB" id="5846619at2759"/>
<dbReference type="AlphaFoldDB" id="A0A3R7PEQ6"/>
<accession>A0A3R7PEQ6</accession>
<proteinExistence type="predicted"/>
<evidence type="ECO:0000256" key="1">
    <source>
        <dbReference type="SAM" id="MobiDB-lite"/>
    </source>
</evidence>
<keyword evidence="2" id="KW-1133">Transmembrane helix</keyword>
<dbReference type="EMBL" id="QCYY01003434">
    <property type="protein sequence ID" value="ROT63487.1"/>
    <property type="molecule type" value="Genomic_DNA"/>
</dbReference>
<dbReference type="PANTHER" id="PTHR16502">
    <property type="entry name" value="KERATINOCYTE-ASSOCIATED TRANSMEMBRANE PROTEIN 2"/>
    <property type="match status" value="1"/>
</dbReference>
<keyword evidence="2" id="KW-0472">Membrane</keyword>
<name>A0A3R7PEQ6_PENVA</name>
<organism evidence="3 4">
    <name type="scientific">Penaeus vannamei</name>
    <name type="common">Whiteleg shrimp</name>
    <name type="synonym">Litopenaeus vannamei</name>
    <dbReference type="NCBI Taxonomy" id="6689"/>
    <lineage>
        <taxon>Eukaryota</taxon>
        <taxon>Metazoa</taxon>
        <taxon>Ecdysozoa</taxon>
        <taxon>Arthropoda</taxon>
        <taxon>Crustacea</taxon>
        <taxon>Multicrustacea</taxon>
        <taxon>Malacostraca</taxon>
        <taxon>Eumalacostraca</taxon>
        <taxon>Eucarida</taxon>
        <taxon>Decapoda</taxon>
        <taxon>Dendrobranchiata</taxon>
        <taxon>Penaeoidea</taxon>
        <taxon>Penaeidae</taxon>
        <taxon>Penaeus</taxon>
    </lineage>
</organism>
<feature type="compositionally biased region" description="Polar residues" evidence="1">
    <location>
        <begin position="307"/>
        <end position="317"/>
    </location>
</feature>
<protein>
    <submittedName>
        <fullName evidence="3">Putative trans-Golgi network integral membrane protein 2-like isoform X2</fullName>
    </submittedName>
</protein>
<sequence length="503" mass="54131">MLAPVDEPKQPDPSLPQATFSSSTNMTSSALANPSASLAPIQSFQNNTDNQQPPGNSAPPVIGASSANNSPTEKTLSTVAVKKDPLKVDVTVAQEKDDKSVPPGPQAQLPDPEAGSKKDNADQGQGPPLPSPSPREGEPEIMAEKKEVVETAPPSVSNSQVPVSGNTVAQGGEGKEANPPQMPSESAMMVGAKPEETKAPQVTNPDINQEAKNVNNESQVSPAGEQAQEPQQSADLAKESQPSADLAKESQPSAVPSEIAQSEPVEPLSLSEQSASETQEVKPVIEETHKPEGSEIEAQPPKEPEQQAENTQGSDTVLEQPKEPEQNANETQEEPEQPAVEEEAKGTDTQDNPVEENVEEIRDQYENELSGIEKTANDYSYTLDSSQQSSMATDMQANNPSFNDPLGKDTLDNREVTIDNGGEFADDEDSHFFAYFLTIMVSAIIFYLVFHNKQRIIALIIEGRSPGERRGRRTSSRGKYHKLDNNLEEAITATKGAKYDIIY</sequence>
<dbReference type="Proteomes" id="UP000283509">
    <property type="component" value="Unassembled WGS sequence"/>
</dbReference>
<reference evidence="3 4" key="2">
    <citation type="submission" date="2019-01" db="EMBL/GenBank/DDBJ databases">
        <title>The decoding of complex shrimp genome reveals the adaptation for benthos swimmer, frequently molting mechanism and breeding impact on genome.</title>
        <authorList>
            <person name="Sun Y."/>
            <person name="Gao Y."/>
            <person name="Yu Y."/>
        </authorList>
    </citation>
    <scope>NUCLEOTIDE SEQUENCE [LARGE SCALE GENOMIC DNA]</scope>
    <source>
        <tissue evidence="3">Muscle</tissue>
    </source>
</reference>
<feature type="transmembrane region" description="Helical" evidence="2">
    <location>
        <begin position="432"/>
        <end position="450"/>
    </location>
</feature>